<keyword evidence="2 7" id="KW-0813">Transport</keyword>
<comment type="subcellular location">
    <subcellularLocation>
        <location evidence="1 7">Cell membrane</location>
        <topology evidence="1 7">Multi-pass membrane protein</topology>
    </subcellularLocation>
</comment>
<gene>
    <name evidence="9" type="ORF">IAA98_12485</name>
</gene>
<dbReference type="Pfam" id="PF00528">
    <property type="entry name" value="BPD_transp_1"/>
    <property type="match status" value="1"/>
</dbReference>
<keyword evidence="6 7" id="KW-0472">Membrane</keyword>
<feature type="domain" description="ABC transmembrane type-1" evidence="8">
    <location>
        <begin position="101"/>
        <end position="298"/>
    </location>
</feature>
<reference evidence="9" key="2">
    <citation type="journal article" date="2021" name="PeerJ">
        <title>Extensive microbial diversity within the chicken gut microbiome revealed by metagenomics and culture.</title>
        <authorList>
            <person name="Gilroy R."/>
            <person name="Ravi A."/>
            <person name="Getino M."/>
            <person name="Pursley I."/>
            <person name="Horton D.L."/>
            <person name="Alikhan N.F."/>
            <person name="Baker D."/>
            <person name="Gharbi K."/>
            <person name="Hall N."/>
            <person name="Watson M."/>
            <person name="Adriaenssens E.M."/>
            <person name="Foster-Nyarko E."/>
            <person name="Jarju S."/>
            <person name="Secka A."/>
            <person name="Antonio M."/>
            <person name="Oren A."/>
            <person name="Chaudhuri R.R."/>
            <person name="La Ragione R."/>
            <person name="Hildebrand F."/>
            <person name="Pallen M.J."/>
        </authorList>
    </citation>
    <scope>NUCLEOTIDE SEQUENCE</scope>
    <source>
        <strain evidence="9">ChiGjej1B1-24693</strain>
    </source>
</reference>
<evidence type="ECO:0000256" key="1">
    <source>
        <dbReference type="ARBA" id="ARBA00004651"/>
    </source>
</evidence>
<feature type="transmembrane region" description="Helical" evidence="7">
    <location>
        <begin position="12"/>
        <end position="30"/>
    </location>
</feature>
<dbReference type="PANTHER" id="PTHR43163">
    <property type="entry name" value="DIPEPTIDE TRANSPORT SYSTEM PERMEASE PROTEIN DPPB-RELATED"/>
    <property type="match status" value="1"/>
</dbReference>
<sequence length="335" mass="36319">MIRYLLGRLVRLVLSLFAVSIITFVLLQLVPGSYSDLQGADVGSGLGGSSVVGGSGGGAGGEEQPAWLSYVQFMKGAITWDMPASYKYPQLTVNEIIEQAFPVSFTIAFLAMIVSVCIAIPTGLIAAARQNKFLDYGPMFLFTVITALPGYLFALVLILVFASWLRLLPTGGWNGPQYAIIPVLALGLEHVARMARFVRTSVLESLREEYVVAARAKGATPATVWVRHVLRNSLIPVVTVAGPMFAAMATGTVFIEALMGIPGLGMFFSVAARTRDLPLMMGATLFFAVLLMLVNLLVDLSYRLLDPRIRYQTPRTSVRSRRLARAQLEAVNQNG</sequence>
<evidence type="ECO:0000313" key="9">
    <source>
        <dbReference type="EMBL" id="HIT76394.1"/>
    </source>
</evidence>
<dbReference type="AlphaFoldDB" id="A0A9D1GZK5"/>
<accession>A0A9D1GZK5</accession>
<dbReference type="GO" id="GO:0055085">
    <property type="term" value="P:transmembrane transport"/>
    <property type="evidence" value="ECO:0007669"/>
    <property type="project" value="InterPro"/>
</dbReference>
<name>A0A9D1GZK5_9ACTN</name>
<dbReference type="SUPFAM" id="SSF161098">
    <property type="entry name" value="MetI-like"/>
    <property type="match status" value="1"/>
</dbReference>
<organism evidence="9 10">
    <name type="scientific">Candidatus Avipropionibacterium avicola</name>
    <dbReference type="NCBI Taxonomy" id="2840701"/>
    <lineage>
        <taxon>Bacteria</taxon>
        <taxon>Bacillati</taxon>
        <taxon>Actinomycetota</taxon>
        <taxon>Actinomycetes</taxon>
        <taxon>Propionibacteriales</taxon>
        <taxon>Propionibacteriaceae</taxon>
        <taxon>Propionibacteriaceae incertae sedis</taxon>
        <taxon>Candidatus Avipropionibacterium</taxon>
    </lineage>
</organism>
<dbReference type="Gene3D" id="1.10.3720.10">
    <property type="entry name" value="MetI-like"/>
    <property type="match status" value="1"/>
</dbReference>
<feature type="transmembrane region" description="Helical" evidence="7">
    <location>
        <begin position="107"/>
        <end position="128"/>
    </location>
</feature>
<protein>
    <submittedName>
        <fullName evidence="9">ABC transporter permease</fullName>
    </submittedName>
</protein>
<keyword evidence="3" id="KW-1003">Cell membrane</keyword>
<evidence type="ECO:0000256" key="2">
    <source>
        <dbReference type="ARBA" id="ARBA00022448"/>
    </source>
</evidence>
<evidence type="ECO:0000256" key="4">
    <source>
        <dbReference type="ARBA" id="ARBA00022692"/>
    </source>
</evidence>
<dbReference type="EMBL" id="DVLP01000367">
    <property type="protein sequence ID" value="HIT76394.1"/>
    <property type="molecule type" value="Genomic_DNA"/>
</dbReference>
<keyword evidence="4 7" id="KW-0812">Transmembrane</keyword>
<evidence type="ECO:0000256" key="5">
    <source>
        <dbReference type="ARBA" id="ARBA00022989"/>
    </source>
</evidence>
<proteinExistence type="inferred from homology"/>
<evidence type="ECO:0000256" key="7">
    <source>
        <dbReference type="RuleBase" id="RU363032"/>
    </source>
</evidence>
<dbReference type="Proteomes" id="UP000886842">
    <property type="component" value="Unassembled WGS sequence"/>
</dbReference>
<dbReference type="PROSITE" id="PS50928">
    <property type="entry name" value="ABC_TM1"/>
    <property type="match status" value="1"/>
</dbReference>
<dbReference type="CDD" id="cd06261">
    <property type="entry name" value="TM_PBP2"/>
    <property type="match status" value="1"/>
</dbReference>
<feature type="transmembrane region" description="Helical" evidence="7">
    <location>
        <begin position="279"/>
        <end position="298"/>
    </location>
</feature>
<feature type="transmembrane region" description="Helical" evidence="7">
    <location>
        <begin position="234"/>
        <end position="259"/>
    </location>
</feature>
<evidence type="ECO:0000259" key="8">
    <source>
        <dbReference type="PROSITE" id="PS50928"/>
    </source>
</evidence>
<evidence type="ECO:0000256" key="6">
    <source>
        <dbReference type="ARBA" id="ARBA00023136"/>
    </source>
</evidence>
<dbReference type="InterPro" id="IPR000515">
    <property type="entry name" value="MetI-like"/>
</dbReference>
<comment type="similarity">
    <text evidence="7">Belongs to the binding-protein-dependent transport system permease family.</text>
</comment>
<dbReference type="GO" id="GO:0005886">
    <property type="term" value="C:plasma membrane"/>
    <property type="evidence" value="ECO:0007669"/>
    <property type="project" value="UniProtKB-SubCell"/>
</dbReference>
<keyword evidence="5 7" id="KW-1133">Transmembrane helix</keyword>
<feature type="transmembrane region" description="Helical" evidence="7">
    <location>
        <begin position="140"/>
        <end position="165"/>
    </location>
</feature>
<evidence type="ECO:0000256" key="3">
    <source>
        <dbReference type="ARBA" id="ARBA00022475"/>
    </source>
</evidence>
<dbReference type="InterPro" id="IPR035906">
    <property type="entry name" value="MetI-like_sf"/>
</dbReference>
<comment type="caution">
    <text evidence="9">The sequence shown here is derived from an EMBL/GenBank/DDBJ whole genome shotgun (WGS) entry which is preliminary data.</text>
</comment>
<dbReference type="PANTHER" id="PTHR43163:SF6">
    <property type="entry name" value="DIPEPTIDE TRANSPORT SYSTEM PERMEASE PROTEIN DPPB-RELATED"/>
    <property type="match status" value="1"/>
</dbReference>
<feature type="transmembrane region" description="Helical" evidence="7">
    <location>
        <begin position="177"/>
        <end position="195"/>
    </location>
</feature>
<reference evidence="9" key="1">
    <citation type="submission" date="2020-10" db="EMBL/GenBank/DDBJ databases">
        <authorList>
            <person name="Gilroy R."/>
        </authorList>
    </citation>
    <scope>NUCLEOTIDE SEQUENCE</scope>
    <source>
        <strain evidence="9">ChiGjej1B1-24693</strain>
    </source>
</reference>
<evidence type="ECO:0000313" key="10">
    <source>
        <dbReference type="Proteomes" id="UP000886842"/>
    </source>
</evidence>